<gene>
    <name evidence="2" type="ORF">SAMN05216559_0360</name>
</gene>
<dbReference type="InterPro" id="IPR039430">
    <property type="entry name" value="Thymidylate_kin-like_dom"/>
</dbReference>
<dbReference type="GO" id="GO:0016301">
    <property type="term" value="F:kinase activity"/>
    <property type="evidence" value="ECO:0007669"/>
    <property type="project" value="UniProtKB-KW"/>
</dbReference>
<dbReference type="RefSeq" id="WP_089813318.1">
    <property type="nucleotide sequence ID" value="NZ_FOZK01000001.1"/>
</dbReference>
<accession>A0A1I6K8C1</accession>
<evidence type="ECO:0000313" key="3">
    <source>
        <dbReference type="Proteomes" id="UP000199062"/>
    </source>
</evidence>
<dbReference type="SUPFAM" id="SSF52540">
    <property type="entry name" value="P-loop containing nucleoside triphosphate hydrolases"/>
    <property type="match status" value="1"/>
</dbReference>
<dbReference type="OrthoDB" id="43083at2157"/>
<dbReference type="STRING" id="767519.SAMN05216559_0360"/>
<feature type="domain" description="Thymidylate kinase-like" evidence="1">
    <location>
        <begin position="106"/>
        <end position="214"/>
    </location>
</feature>
<proteinExistence type="predicted"/>
<keyword evidence="2" id="KW-0808">Transferase</keyword>
<reference evidence="2 3" key="1">
    <citation type="submission" date="2016-10" db="EMBL/GenBank/DDBJ databases">
        <authorList>
            <person name="de Groot N.N."/>
        </authorList>
    </citation>
    <scope>NUCLEOTIDE SEQUENCE [LARGE SCALE GENOMIC DNA]</scope>
    <source>
        <strain evidence="2 3">CGMCC 1.10457</strain>
    </source>
</reference>
<dbReference type="InterPro" id="IPR027417">
    <property type="entry name" value="P-loop_NTPase"/>
</dbReference>
<dbReference type="AlphaFoldDB" id="A0A1I6K8C1"/>
<evidence type="ECO:0000259" key="1">
    <source>
        <dbReference type="Pfam" id="PF02223"/>
    </source>
</evidence>
<protein>
    <submittedName>
        <fullName evidence="2">Thymidylate kinase</fullName>
    </submittedName>
</protein>
<keyword evidence="2" id="KW-0418">Kinase</keyword>
<dbReference type="Gene3D" id="3.40.50.300">
    <property type="entry name" value="P-loop containing nucleotide triphosphate hydrolases"/>
    <property type="match status" value="1"/>
</dbReference>
<organism evidence="2 3">
    <name type="scientific">Halomicrobium zhouii</name>
    <dbReference type="NCBI Taxonomy" id="767519"/>
    <lineage>
        <taxon>Archaea</taxon>
        <taxon>Methanobacteriati</taxon>
        <taxon>Methanobacteriota</taxon>
        <taxon>Stenosarchaea group</taxon>
        <taxon>Halobacteria</taxon>
        <taxon>Halobacteriales</taxon>
        <taxon>Haloarculaceae</taxon>
        <taxon>Halomicrobium</taxon>
    </lineage>
</organism>
<dbReference type="Proteomes" id="UP000199062">
    <property type="component" value="Unassembled WGS sequence"/>
</dbReference>
<dbReference type="Pfam" id="PF02223">
    <property type="entry name" value="Thymidylate_kin"/>
    <property type="match status" value="1"/>
</dbReference>
<name>A0A1I6K8C1_9EURY</name>
<evidence type="ECO:0000313" key="2">
    <source>
        <dbReference type="EMBL" id="SFR87481.1"/>
    </source>
</evidence>
<dbReference type="EMBL" id="FOZK01000001">
    <property type="protein sequence ID" value="SFR87481.1"/>
    <property type="molecule type" value="Genomic_DNA"/>
</dbReference>
<sequence>MISSNFRSICIIGADGAGKTTVGNEIVDQVQYSDRSYRYWWCGWREFRSFPFRAARKIAHLTGIIGDDRDRDASSTNRSAADPSLFTKVLGLFYFSFVAVDHVLSTVPRAVKFALDDTPVIYDRYYFGMLVGFCAYYSYSKRVVDLLMSFAALYPSPDVVIYLDVPPETAYERKADVPSPEYIVKRRQTYLHVVDEQITATVDAGNSQEQVVADVLEILEEDDA</sequence>
<keyword evidence="3" id="KW-1185">Reference proteome</keyword>